<gene>
    <name evidence="1" type="ORF">BACCAP_03706</name>
</gene>
<evidence type="ECO:0000313" key="1">
    <source>
        <dbReference type="EMBL" id="EDM98405.1"/>
    </source>
</evidence>
<dbReference type="InterPro" id="IPR025051">
    <property type="entry name" value="DUF3990"/>
</dbReference>
<dbReference type="STRING" id="411467.BACCAP_03706"/>
<reference evidence="1 2" key="2">
    <citation type="submission" date="2007-06" db="EMBL/GenBank/DDBJ databases">
        <title>Draft genome sequence of Pseudoflavonifractor capillosus ATCC 29799.</title>
        <authorList>
            <person name="Sudarsanam P."/>
            <person name="Ley R."/>
            <person name="Guruge J."/>
            <person name="Turnbaugh P.J."/>
            <person name="Mahowald M."/>
            <person name="Liep D."/>
            <person name="Gordon J."/>
        </authorList>
    </citation>
    <scope>NUCLEOTIDE SEQUENCE [LARGE SCALE GENOMIC DNA]</scope>
    <source>
        <strain evidence="1 2">ATCC 29799</strain>
    </source>
</reference>
<dbReference type="Proteomes" id="UP000003639">
    <property type="component" value="Unassembled WGS sequence"/>
</dbReference>
<accession>A6NZQ2</accession>
<keyword evidence="2" id="KW-1185">Reference proteome</keyword>
<proteinExistence type="predicted"/>
<dbReference type="AlphaFoldDB" id="A6NZQ2"/>
<name>A6NZQ2_9FIRM</name>
<evidence type="ECO:0000313" key="2">
    <source>
        <dbReference type="Proteomes" id="UP000003639"/>
    </source>
</evidence>
<organism evidence="1 2">
    <name type="scientific">Pseudoflavonifractor capillosus ATCC 29799</name>
    <dbReference type="NCBI Taxonomy" id="411467"/>
    <lineage>
        <taxon>Bacteria</taxon>
        <taxon>Bacillati</taxon>
        <taxon>Bacillota</taxon>
        <taxon>Clostridia</taxon>
        <taxon>Eubacteriales</taxon>
        <taxon>Oscillospiraceae</taxon>
        <taxon>Pseudoflavonifractor</taxon>
    </lineage>
</organism>
<sequence>MDKTMPLYHGSSFIIERPEFGKGNPFNDYGLGFYCTETLELAKEWACSMGQDGFANRYSFRTDGLSILNLTDRNYNILNWIAILLVNRKFNLSIDVAAQGKEYLASNFLPPYENYDVIIGYRADDSYFSFASAFLNNTISLAQLERAMSLGKLGEQVVLKSEQAFSHLHFEESIPAERTIYYPRKAIRDSKTRAAFRAESKTALVLDAVYMIDILREEWKNDDARLRGNVPE</sequence>
<comment type="caution">
    <text evidence="1">The sequence shown here is derived from an EMBL/GenBank/DDBJ whole genome shotgun (WGS) entry which is preliminary data.</text>
</comment>
<evidence type="ECO:0008006" key="3">
    <source>
        <dbReference type="Google" id="ProtNLM"/>
    </source>
</evidence>
<dbReference type="RefSeq" id="WP_006574207.1">
    <property type="nucleotide sequence ID" value="NZ_AAXG02000034.1"/>
</dbReference>
<protein>
    <recommendedName>
        <fullName evidence="3">DUF3990 domain-containing protein</fullName>
    </recommendedName>
</protein>
<reference evidence="1 2" key="1">
    <citation type="submission" date="2007-04" db="EMBL/GenBank/DDBJ databases">
        <authorList>
            <person name="Fulton L."/>
            <person name="Clifton S."/>
            <person name="Fulton B."/>
            <person name="Xu J."/>
            <person name="Minx P."/>
            <person name="Pepin K.H."/>
            <person name="Johnson M."/>
            <person name="Thiruvilangam P."/>
            <person name="Bhonagiri V."/>
            <person name="Nash W.E."/>
            <person name="Mardis E.R."/>
            <person name="Wilson R.K."/>
        </authorList>
    </citation>
    <scope>NUCLEOTIDE SEQUENCE [LARGE SCALE GENOMIC DNA]</scope>
    <source>
        <strain evidence="1 2">ATCC 29799</strain>
    </source>
</reference>
<dbReference type="OrthoDB" id="9813772at2"/>
<dbReference type="eggNOG" id="ENOG5030J1C">
    <property type="taxonomic scope" value="Bacteria"/>
</dbReference>
<dbReference type="EMBL" id="AAXG02000034">
    <property type="protein sequence ID" value="EDM98405.1"/>
    <property type="molecule type" value="Genomic_DNA"/>
</dbReference>
<dbReference type="Pfam" id="PF13151">
    <property type="entry name" value="DUF3990"/>
    <property type="match status" value="1"/>
</dbReference>